<dbReference type="Proteomes" id="UP000279259">
    <property type="component" value="Unassembled WGS sequence"/>
</dbReference>
<dbReference type="InterPro" id="IPR002109">
    <property type="entry name" value="Glutaredoxin"/>
</dbReference>
<name>A0A427YNK5_9TREE</name>
<dbReference type="GO" id="GO:0015036">
    <property type="term" value="F:disulfide oxidoreductase activity"/>
    <property type="evidence" value="ECO:0007669"/>
    <property type="project" value="UniProtKB-ARBA"/>
</dbReference>
<dbReference type="GO" id="GO:0005634">
    <property type="term" value="C:nucleus"/>
    <property type="evidence" value="ECO:0007669"/>
    <property type="project" value="TreeGrafter"/>
</dbReference>
<feature type="compositionally biased region" description="Acidic residues" evidence="4">
    <location>
        <begin position="245"/>
        <end position="255"/>
    </location>
</feature>
<keyword evidence="2" id="KW-0408">Iron</keyword>
<evidence type="ECO:0000256" key="1">
    <source>
        <dbReference type="ARBA" id="ARBA00022723"/>
    </source>
</evidence>
<dbReference type="AlphaFoldDB" id="A0A427YNK5"/>
<dbReference type="InterPro" id="IPR036249">
    <property type="entry name" value="Thioredoxin-like_sf"/>
</dbReference>
<dbReference type="FunFam" id="3.40.30.10:FF:000012">
    <property type="entry name" value="Monothiol glutaredoxin"/>
    <property type="match status" value="1"/>
</dbReference>
<sequence length="420" mass="45563">MDSSSPPRSFRPRARPLVQPSSPLNPAAPTSPAVSHPINALRRTSNPHSLYLRKSSFPYTPSRFSPRSPLSFLEPTLTSSSSTSSSPDSVLRTPPLLATSGGEFPMPSPNDLPPAHIDHIKHLKRHDLAPINIPGPGRRFSSLSASSQSPNDPRPIVVQRLDSYMNVPVSPPIIDPHYLLGKPIVHNDANQHSIAAPFANLNLNPSPTESNPPPVTASPLHHRLLVTNIRRPSALAHEFGKSNDDTGDDTDTDNDPDGHTLLARHSGSDTALLHSLLTQHSGAPSTSTSAPLATSSADPAAPPAPAARQRTEEEITARCKELMNKHKVVLFMKGNPSAPKCGFSRQTIGLLREKGVEFAWFDILSDEDVRQGLKKVNDWPTFPQIILNGELVGGLDIFREAIESGEWDEMYDAEPESEKA</sequence>
<dbReference type="PROSITE" id="PS51354">
    <property type="entry name" value="GLUTAREDOXIN_2"/>
    <property type="match status" value="1"/>
</dbReference>
<dbReference type="CDD" id="cd03028">
    <property type="entry name" value="GRX_PICOT_like"/>
    <property type="match status" value="1"/>
</dbReference>
<accession>A0A427YNK5</accession>
<dbReference type="GO" id="GO:0046872">
    <property type="term" value="F:metal ion binding"/>
    <property type="evidence" value="ECO:0007669"/>
    <property type="project" value="UniProtKB-KW"/>
</dbReference>
<proteinExistence type="predicted"/>
<organism evidence="6 7">
    <name type="scientific">Saitozyma podzolica</name>
    <dbReference type="NCBI Taxonomy" id="1890683"/>
    <lineage>
        <taxon>Eukaryota</taxon>
        <taxon>Fungi</taxon>
        <taxon>Dikarya</taxon>
        <taxon>Basidiomycota</taxon>
        <taxon>Agaricomycotina</taxon>
        <taxon>Tremellomycetes</taxon>
        <taxon>Tremellales</taxon>
        <taxon>Trimorphomycetaceae</taxon>
        <taxon>Saitozyma</taxon>
    </lineage>
</organism>
<keyword evidence="3" id="KW-0411">Iron-sulfur</keyword>
<evidence type="ECO:0000256" key="2">
    <source>
        <dbReference type="ARBA" id="ARBA00023004"/>
    </source>
</evidence>
<dbReference type="InterPro" id="IPR004480">
    <property type="entry name" value="Monothiol_GRX-rel"/>
</dbReference>
<feature type="region of interest" description="Disordered" evidence="4">
    <location>
        <begin position="128"/>
        <end position="153"/>
    </location>
</feature>
<dbReference type="GO" id="GO:0005829">
    <property type="term" value="C:cytosol"/>
    <property type="evidence" value="ECO:0007669"/>
    <property type="project" value="TreeGrafter"/>
</dbReference>
<gene>
    <name evidence="6" type="primary">GRX4_1</name>
    <name evidence="6" type="ORF">EHS25_008086</name>
</gene>
<dbReference type="InterPro" id="IPR033658">
    <property type="entry name" value="GRX_PICOT-like"/>
</dbReference>
<feature type="region of interest" description="Disordered" evidence="4">
    <location>
        <begin position="1"/>
        <end position="38"/>
    </location>
</feature>
<feature type="domain" description="Glutaredoxin" evidence="5">
    <location>
        <begin position="328"/>
        <end position="392"/>
    </location>
</feature>
<feature type="compositionally biased region" description="Low complexity" evidence="4">
    <location>
        <begin position="281"/>
        <end position="299"/>
    </location>
</feature>
<feature type="compositionally biased region" description="Low complexity" evidence="4">
    <location>
        <begin position="74"/>
        <end position="89"/>
    </location>
</feature>
<protein>
    <submittedName>
        <fullName evidence="6">Monothiol glutaredoxin grx4</fullName>
    </submittedName>
</protein>
<dbReference type="PANTHER" id="PTHR10293">
    <property type="entry name" value="GLUTAREDOXIN FAMILY MEMBER"/>
    <property type="match status" value="1"/>
</dbReference>
<keyword evidence="1" id="KW-0479">Metal-binding</keyword>
<reference evidence="6 7" key="1">
    <citation type="submission" date="2018-11" db="EMBL/GenBank/DDBJ databases">
        <title>Genome sequence of Saitozyma podzolica DSM 27192.</title>
        <authorList>
            <person name="Aliyu H."/>
            <person name="Gorte O."/>
            <person name="Ochsenreither K."/>
        </authorList>
    </citation>
    <scope>NUCLEOTIDE SEQUENCE [LARGE SCALE GENOMIC DNA]</scope>
    <source>
        <strain evidence="6 7">DSM 27192</strain>
    </source>
</reference>
<dbReference type="Gene3D" id="3.40.30.10">
    <property type="entry name" value="Glutaredoxin"/>
    <property type="match status" value="1"/>
</dbReference>
<evidence type="ECO:0000259" key="5">
    <source>
        <dbReference type="Pfam" id="PF00462"/>
    </source>
</evidence>
<evidence type="ECO:0000313" key="6">
    <source>
        <dbReference type="EMBL" id="RSH92641.1"/>
    </source>
</evidence>
<comment type="caution">
    <text evidence="6">The sequence shown here is derived from an EMBL/GenBank/DDBJ whole genome shotgun (WGS) entry which is preliminary data.</text>
</comment>
<dbReference type="GO" id="GO:0051537">
    <property type="term" value="F:2 iron, 2 sulfur cluster binding"/>
    <property type="evidence" value="ECO:0007669"/>
    <property type="project" value="TreeGrafter"/>
</dbReference>
<feature type="region of interest" description="Disordered" evidence="4">
    <location>
        <begin position="279"/>
        <end position="312"/>
    </location>
</feature>
<dbReference type="STRING" id="1890683.A0A427YNK5"/>
<dbReference type="Pfam" id="PF00462">
    <property type="entry name" value="Glutaredoxin"/>
    <property type="match status" value="1"/>
</dbReference>
<evidence type="ECO:0000256" key="3">
    <source>
        <dbReference type="ARBA" id="ARBA00023014"/>
    </source>
</evidence>
<feature type="region of interest" description="Disordered" evidence="4">
    <location>
        <begin position="200"/>
        <end position="219"/>
    </location>
</feature>
<dbReference type="EMBL" id="RSCD01000005">
    <property type="protein sequence ID" value="RSH92641.1"/>
    <property type="molecule type" value="Genomic_DNA"/>
</dbReference>
<evidence type="ECO:0000313" key="7">
    <source>
        <dbReference type="Proteomes" id="UP000279259"/>
    </source>
</evidence>
<dbReference type="OrthoDB" id="415696at2759"/>
<feature type="region of interest" description="Disordered" evidence="4">
    <location>
        <begin position="237"/>
        <end position="263"/>
    </location>
</feature>
<dbReference type="GO" id="GO:0006879">
    <property type="term" value="P:intracellular iron ion homeostasis"/>
    <property type="evidence" value="ECO:0007669"/>
    <property type="project" value="TreeGrafter"/>
</dbReference>
<dbReference type="PANTHER" id="PTHR10293:SF73">
    <property type="entry name" value="GLUTAREDOXIN-3"/>
    <property type="match status" value="1"/>
</dbReference>
<keyword evidence="7" id="KW-1185">Reference proteome</keyword>
<feature type="region of interest" description="Disordered" evidence="4">
    <location>
        <begin position="74"/>
        <end position="116"/>
    </location>
</feature>
<evidence type="ECO:0000256" key="4">
    <source>
        <dbReference type="SAM" id="MobiDB-lite"/>
    </source>
</evidence>
<dbReference type="SUPFAM" id="SSF52833">
    <property type="entry name" value="Thioredoxin-like"/>
    <property type="match status" value="1"/>
</dbReference>